<proteinExistence type="inferred from homology"/>
<dbReference type="PRINTS" id="PR01657">
    <property type="entry name" value="MCMFAMILY"/>
</dbReference>
<dbReference type="PANTHER" id="PTHR32039:SF7">
    <property type="entry name" value="COMPETENCE PROTEIN COMM"/>
    <property type="match status" value="1"/>
</dbReference>
<dbReference type="Pfam" id="PF13335">
    <property type="entry name" value="Mg_chelatase_C"/>
    <property type="match status" value="1"/>
</dbReference>
<dbReference type="NCBIfam" id="TIGR00368">
    <property type="entry name" value="YifB family Mg chelatase-like AAA ATPase"/>
    <property type="match status" value="1"/>
</dbReference>
<dbReference type="InterPro" id="IPR003593">
    <property type="entry name" value="AAA+_ATPase"/>
</dbReference>
<accession>A0A1G2E495</accession>
<evidence type="ECO:0000313" key="5">
    <source>
        <dbReference type="EMBL" id="OGZ20071.1"/>
    </source>
</evidence>
<keyword evidence="3" id="KW-0067">ATP-binding</keyword>
<dbReference type="InterPro" id="IPR025158">
    <property type="entry name" value="Mg_chelat-rel_C"/>
</dbReference>
<organism evidence="5 6">
    <name type="scientific">Candidatus Nealsonbacteria bacterium RIFCSPHIGHO2_01_FULL_38_55</name>
    <dbReference type="NCBI Taxonomy" id="1801664"/>
    <lineage>
        <taxon>Bacteria</taxon>
        <taxon>Candidatus Nealsoniibacteriota</taxon>
    </lineage>
</organism>
<comment type="caution">
    <text evidence="5">The sequence shown here is derived from an EMBL/GenBank/DDBJ whole genome shotgun (WGS) entry which is preliminary data.</text>
</comment>
<dbReference type="InterPro" id="IPR014721">
    <property type="entry name" value="Ribsml_uS5_D2-typ_fold_subgr"/>
</dbReference>
<dbReference type="SUPFAM" id="SSF52540">
    <property type="entry name" value="P-loop containing nucleoside triphosphate hydrolases"/>
    <property type="match status" value="1"/>
</dbReference>
<dbReference type="InterPro" id="IPR027417">
    <property type="entry name" value="P-loop_NTPase"/>
</dbReference>
<dbReference type="Gene3D" id="3.30.230.10">
    <property type="match status" value="1"/>
</dbReference>
<dbReference type="Gene3D" id="3.40.50.300">
    <property type="entry name" value="P-loop containing nucleotide triphosphate hydrolases"/>
    <property type="match status" value="1"/>
</dbReference>
<dbReference type="InterPro" id="IPR045006">
    <property type="entry name" value="CHLI-like"/>
</dbReference>
<comment type="similarity">
    <text evidence="1">Belongs to the Mg-chelatase subunits D/I family. ComM subfamily.</text>
</comment>
<dbReference type="Pfam" id="PF01078">
    <property type="entry name" value="Mg_chelatase"/>
    <property type="match status" value="1"/>
</dbReference>
<dbReference type="InterPro" id="IPR001208">
    <property type="entry name" value="MCM_dom"/>
</dbReference>
<evidence type="ECO:0000256" key="2">
    <source>
        <dbReference type="ARBA" id="ARBA00022741"/>
    </source>
</evidence>
<dbReference type="GO" id="GO:0005524">
    <property type="term" value="F:ATP binding"/>
    <property type="evidence" value="ECO:0007669"/>
    <property type="project" value="UniProtKB-KW"/>
</dbReference>
<sequence length="515" mass="56900">MPSKVFSAAPVGLSGQIIEVETDVHYGLRCFNIVGLPDKSVEESKERVGSAIKSSRFQSPFQQPERILVNLAPADLKKEGALYDLPIAIGYLSASGQIKFNPQKKVIIGELSLDGVLRPIKGVLPLALAAIEQDMEEIILPKANAAEASLVLAENADKENSFKIIAINSLKEAVNYLEGKIIIAPFSASPEIFTEKPSYGADLGWIKGQESAKRALEIAAAGGHNILMQGPPGSGKSLLANSLPSILPELSFNESLEVTKIYSIAGLLPEKNPLIKIRPFRSPHHTTSEVALIGGGNPPKPGEITLSHRGVLFLDEFPEFHRDVLESLRQPLEDGKISILRSGSHFTFPCRFILAAAANPCPCGYYKNPERHCRCIGSQISMYRRKLSGPLIDRIDIFIDVPNLTFEKLTSIDEENTSEKIKKRVVKTRKIQTERLRQDKILINSEMQIPQIKKYCQIDSRAQSVLKQFVDSGKLSARGYHRVLKIARTIADLENSENISYDNLSEALMYRAHED</sequence>
<dbReference type="InterPro" id="IPR000523">
    <property type="entry name" value="Mg_chelatse_chII-like_cat_dom"/>
</dbReference>
<dbReference type="GO" id="GO:0003677">
    <property type="term" value="F:DNA binding"/>
    <property type="evidence" value="ECO:0007669"/>
    <property type="project" value="InterPro"/>
</dbReference>
<dbReference type="EMBL" id="MHLZ01000014">
    <property type="protein sequence ID" value="OGZ20071.1"/>
    <property type="molecule type" value="Genomic_DNA"/>
</dbReference>
<dbReference type="SMART" id="SM00382">
    <property type="entry name" value="AAA"/>
    <property type="match status" value="1"/>
</dbReference>
<dbReference type="InterPro" id="IPR020568">
    <property type="entry name" value="Ribosomal_Su5_D2-typ_SF"/>
</dbReference>
<dbReference type="AlphaFoldDB" id="A0A1G2E495"/>
<name>A0A1G2E495_9BACT</name>
<dbReference type="PROSITE" id="PS50051">
    <property type="entry name" value="MCM_2"/>
    <property type="match status" value="1"/>
</dbReference>
<evidence type="ECO:0000259" key="4">
    <source>
        <dbReference type="PROSITE" id="PS50051"/>
    </source>
</evidence>
<reference evidence="5 6" key="1">
    <citation type="journal article" date="2016" name="Nat. Commun.">
        <title>Thousands of microbial genomes shed light on interconnected biogeochemical processes in an aquifer system.</title>
        <authorList>
            <person name="Anantharaman K."/>
            <person name="Brown C.T."/>
            <person name="Hug L.A."/>
            <person name="Sharon I."/>
            <person name="Castelle C.J."/>
            <person name="Probst A.J."/>
            <person name="Thomas B.C."/>
            <person name="Singh A."/>
            <person name="Wilkins M.J."/>
            <person name="Karaoz U."/>
            <person name="Brodie E.L."/>
            <person name="Williams K.H."/>
            <person name="Hubbard S.S."/>
            <person name="Banfield J.F."/>
        </authorList>
    </citation>
    <scope>NUCLEOTIDE SEQUENCE [LARGE SCALE GENOMIC DNA]</scope>
</reference>
<dbReference type="InterPro" id="IPR004482">
    <property type="entry name" value="Mg_chelat-rel"/>
</dbReference>
<evidence type="ECO:0000256" key="1">
    <source>
        <dbReference type="ARBA" id="ARBA00006354"/>
    </source>
</evidence>
<dbReference type="Proteomes" id="UP000177360">
    <property type="component" value="Unassembled WGS sequence"/>
</dbReference>
<protein>
    <submittedName>
        <fullName evidence="5">Magnesium chelatase</fullName>
    </submittedName>
</protein>
<dbReference type="Pfam" id="PF13541">
    <property type="entry name" value="ChlI"/>
    <property type="match status" value="1"/>
</dbReference>
<dbReference type="PANTHER" id="PTHR32039">
    <property type="entry name" value="MAGNESIUM-CHELATASE SUBUNIT CHLI"/>
    <property type="match status" value="1"/>
</dbReference>
<gene>
    <name evidence="5" type="ORF">A2626_01720</name>
</gene>
<dbReference type="SUPFAM" id="SSF54211">
    <property type="entry name" value="Ribosomal protein S5 domain 2-like"/>
    <property type="match status" value="1"/>
</dbReference>
<evidence type="ECO:0000256" key="3">
    <source>
        <dbReference type="ARBA" id="ARBA00022840"/>
    </source>
</evidence>
<keyword evidence="2" id="KW-0547">Nucleotide-binding</keyword>
<feature type="domain" description="MCM C-terminal AAA(+) ATPase" evidence="4">
    <location>
        <begin position="302"/>
        <end position="398"/>
    </location>
</feature>
<evidence type="ECO:0000313" key="6">
    <source>
        <dbReference type="Proteomes" id="UP000177360"/>
    </source>
</evidence>